<feature type="compositionally biased region" description="Pro residues" evidence="3">
    <location>
        <begin position="21"/>
        <end position="45"/>
    </location>
</feature>
<dbReference type="InterPro" id="IPR050173">
    <property type="entry name" value="ABC_transporter_C-like"/>
</dbReference>
<keyword evidence="2" id="KW-0067">ATP-binding</keyword>
<proteinExistence type="predicted"/>
<dbReference type="EMBL" id="JARIHO010000063">
    <property type="protein sequence ID" value="KAJ7315217.1"/>
    <property type="molecule type" value="Genomic_DNA"/>
</dbReference>
<reference evidence="4" key="1">
    <citation type="submission" date="2023-03" db="EMBL/GenBank/DDBJ databases">
        <title>Massive genome expansion in bonnet fungi (Mycena s.s.) driven by repeated elements and novel gene families across ecological guilds.</title>
        <authorList>
            <consortium name="Lawrence Berkeley National Laboratory"/>
            <person name="Harder C.B."/>
            <person name="Miyauchi S."/>
            <person name="Viragh M."/>
            <person name="Kuo A."/>
            <person name="Thoen E."/>
            <person name="Andreopoulos B."/>
            <person name="Lu D."/>
            <person name="Skrede I."/>
            <person name="Drula E."/>
            <person name="Henrissat B."/>
            <person name="Morin E."/>
            <person name="Kohler A."/>
            <person name="Barry K."/>
            <person name="LaButti K."/>
            <person name="Morin E."/>
            <person name="Salamov A."/>
            <person name="Lipzen A."/>
            <person name="Mereny Z."/>
            <person name="Hegedus B."/>
            <person name="Baldrian P."/>
            <person name="Stursova M."/>
            <person name="Weitz H."/>
            <person name="Taylor A."/>
            <person name="Grigoriev I.V."/>
            <person name="Nagy L.G."/>
            <person name="Martin F."/>
            <person name="Kauserud H."/>
        </authorList>
    </citation>
    <scope>NUCLEOTIDE SEQUENCE</scope>
    <source>
        <strain evidence="4">CBHHK002</strain>
    </source>
</reference>
<evidence type="ECO:0000313" key="5">
    <source>
        <dbReference type="Proteomes" id="UP001218218"/>
    </source>
</evidence>
<dbReference type="PANTHER" id="PTHR24223">
    <property type="entry name" value="ATP-BINDING CASSETTE SUB-FAMILY C"/>
    <property type="match status" value="1"/>
</dbReference>
<comment type="caution">
    <text evidence="4">The sequence shown here is derived from an EMBL/GenBank/DDBJ whole genome shotgun (WGS) entry which is preliminary data.</text>
</comment>
<dbReference type="InterPro" id="IPR027417">
    <property type="entry name" value="P-loop_NTPase"/>
</dbReference>
<evidence type="ECO:0000256" key="2">
    <source>
        <dbReference type="ARBA" id="ARBA00022840"/>
    </source>
</evidence>
<feature type="region of interest" description="Disordered" evidence="3">
    <location>
        <begin position="424"/>
        <end position="449"/>
    </location>
</feature>
<name>A0AAD7EDX2_9AGAR</name>
<evidence type="ECO:0000313" key="4">
    <source>
        <dbReference type="EMBL" id="KAJ7315217.1"/>
    </source>
</evidence>
<dbReference type="SUPFAM" id="SSF52540">
    <property type="entry name" value="P-loop containing nucleoside triphosphate hydrolases"/>
    <property type="match status" value="1"/>
</dbReference>
<keyword evidence="1" id="KW-0547">Nucleotide-binding</keyword>
<organism evidence="4 5">
    <name type="scientific">Mycena albidolilacea</name>
    <dbReference type="NCBI Taxonomy" id="1033008"/>
    <lineage>
        <taxon>Eukaryota</taxon>
        <taxon>Fungi</taxon>
        <taxon>Dikarya</taxon>
        <taxon>Basidiomycota</taxon>
        <taxon>Agaricomycotina</taxon>
        <taxon>Agaricomycetes</taxon>
        <taxon>Agaricomycetidae</taxon>
        <taxon>Agaricales</taxon>
        <taxon>Marasmiineae</taxon>
        <taxon>Mycenaceae</taxon>
        <taxon>Mycena</taxon>
    </lineage>
</organism>
<evidence type="ECO:0000256" key="1">
    <source>
        <dbReference type="ARBA" id="ARBA00022741"/>
    </source>
</evidence>
<dbReference type="GO" id="GO:0005524">
    <property type="term" value="F:ATP binding"/>
    <property type="evidence" value="ECO:0007669"/>
    <property type="project" value="UniProtKB-KW"/>
</dbReference>
<dbReference type="AlphaFoldDB" id="A0AAD7EDX2"/>
<dbReference type="Proteomes" id="UP001218218">
    <property type="component" value="Unassembled WGS sequence"/>
</dbReference>
<dbReference type="GO" id="GO:0042626">
    <property type="term" value="F:ATPase-coupled transmembrane transporter activity"/>
    <property type="evidence" value="ECO:0007669"/>
    <property type="project" value="TreeGrafter"/>
</dbReference>
<protein>
    <submittedName>
        <fullName evidence="4">Uncharacterized protein</fullName>
    </submittedName>
</protein>
<feature type="region of interest" description="Disordered" evidence="3">
    <location>
        <begin position="113"/>
        <end position="144"/>
    </location>
</feature>
<dbReference type="GO" id="GO:0016020">
    <property type="term" value="C:membrane"/>
    <property type="evidence" value="ECO:0007669"/>
    <property type="project" value="TreeGrafter"/>
</dbReference>
<sequence>MLARDPYATLSTDTIFLPRAPIPVPASPADAPPPASAPPRLPIPPRRCLDSALPSRPTPAAPSTSHVAPSPTTVVSASHVLILLFVSASSRPLPIACPRPCVFHAIATPLPPQKAVSASRALTPRPRLRRHAPSHPASPLSQLRARVSSCPHGVAHLCPPRPLEPPCTDLSSPPIPSAPAPQSPLLPPRRVSAPPRTPKFHLPNSAAPSPARDHTPLLRYAIDSSSHLPASVPLRQPPPATRAGHINSLLPYTLTPSAGSLAIPSLADLGKLHAKADATEIGEKGVSLSGGQKAQVALARAVYAKTKYVLVGGLLSAENIHTSRTLYEKYLRGPLLVKSKETELDVLINNGGVMSFGKRLIGHLSDENFESRPASLIGSMGTRKNCGIGAGALEQFSDDSQNLAGKGIQSAQCFEDVGTVNGITKGSKEDLEQEADDAANGAYMSPGNE</sequence>
<keyword evidence="5" id="KW-1185">Reference proteome</keyword>
<gene>
    <name evidence="4" type="ORF">DFH08DRAFT_972239</name>
</gene>
<feature type="compositionally biased region" description="Pro residues" evidence="3">
    <location>
        <begin position="173"/>
        <end position="187"/>
    </location>
</feature>
<accession>A0AAD7EDX2</accession>
<evidence type="ECO:0000256" key="3">
    <source>
        <dbReference type="SAM" id="MobiDB-lite"/>
    </source>
</evidence>
<feature type="region of interest" description="Disordered" evidence="3">
    <location>
        <begin position="21"/>
        <end position="70"/>
    </location>
</feature>
<dbReference type="Gene3D" id="3.40.50.300">
    <property type="entry name" value="P-loop containing nucleotide triphosphate hydrolases"/>
    <property type="match status" value="1"/>
</dbReference>
<feature type="region of interest" description="Disordered" evidence="3">
    <location>
        <begin position="165"/>
        <end position="211"/>
    </location>
</feature>